<evidence type="ECO:0008006" key="3">
    <source>
        <dbReference type="Google" id="ProtNLM"/>
    </source>
</evidence>
<protein>
    <recommendedName>
        <fullName evidence="3">Head-to-tail stopper</fullName>
    </recommendedName>
</protein>
<organism evidence="1 2">
    <name type="scientific">Streptomyces phage SF1</name>
    <dbReference type="NCBI Taxonomy" id="1690817"/>
    <lineage>
        <taxon>Viruses</taxon>
        <taxon>Duplodnaviria</taxon>
        <taxon>Heunggongvirae</taxon>
        <taxon>Uroviricota</taxon>
        <taxon>Caudoviricetes</taxon>
        <taxon>Sfunavirus</taxon>
        <taxon>Sfunavirus SF1</taxon>
    </lineage>
</organism>
<dbReference type="Proteomes" id="UP000201570">
    <property type="component" value="Segment"/>
</dbReference>
<name>A0A0K1Y574_9CAUD</name>
<evidence type="ECO:0000313" key="2">
    <source>
        <dbReference type="Proteomes" id="UP000201570"/>
    </source>
</evidence>
<keyword evidence="2" id="KW-1185">Reference proteome</keyword>
<reference evidence="1 2" key="1">
    <citation type="submission" date="2015-06" db="EMBL/GenBank/DDBJ databases">
        <title>Complete genomic sequence analysis of Two virulent actinophages of Streptomyces flavovirens.</title>
        <authorList>
            <person name="Sharaf A."/>
            <person name="Marie E."/>
            <person name="ElBaz R."/>
            <person name="Elmaghraby I."/>
            <person name="Mercati F."/>
        </authorList>
    </citation>
    <scope>NUCLEOTIDE SEQUENCE [LARGE SCALE GENOMIC DNA]</scope>
</reference>
<sequence>MSAYMDSAVRLRAPLVTDKYGNTTTERDWTNPDRFAITGVSIQPDGSSETNGDRELVLTGWKLYTPRGRDLDLVKTDRVAWDGMTLEVDGEIARWRWGGRVHHVEIRLKRVTG</sequence>
<gene>
    <name evidence="1" type="ORF">SF1_80</name>
</gene>
<dbReference type="KEGG" id="vg:26626340"/>
<accession>A0A0K1Y574</accession>
<dbReference type="OrthoDB" id="13646at10239"/>
<evidence type="ECO:0000313" key="1">
    <source>
        <dbReference type="EMBL" id="AKY02157.1"/>
    </source>
</evidence>
<proteinExistence type="predicted"/>
<dbReference type="GeneID" id="26626340"/>
<dbReference type="RefSeq" id="YP_009199256.1">
    <property type="nucleotide sequence ID" value="NC_028807.1"/>
</dbReference>
<dbReference type="EMBL" id="KT221033">
    <property type="protein sequence ID" value="AKY02157.1"/>
    <property type="molecule type" value="Genomic_DNA"/>
</dbReference>